<reference evidence="1 2" key="1">
    <citation type="submission" date="2019-08" db="EMBL/GenBank/DDBJ databases">
        <title>Selenomonas sp. mPRGC5 and Selenomonas sp. mPRGC8 isolated from ruminal fluid of dairy goat (Capra hircus).</title>
        <authorList>
            <person name="Poothong S."/>
            <person name="Nuengjamnong C."/>
            <person name="Tanasupawat S."/>
        </authorList>
    </citation>
    <scope>NUCLEOTIDE SEQUENCE [LARGE SCALE GENOMIC DNA]</scope>
    <source>
        <strain evidence="2">mPRGC5</strain>
    </source>
</reference>
<gene>
    <name evidence="1" type="ORF">FZ040_12800</name>
</gene>
<proteinExistence type="predicted"/>
<dbReference type="EMBL" id="VTOY01000019">
    <property type="protein sequence ID" value="TYZ19831.1"/>
    <property type="molecule type" value="Genomic_DNA"/>
</dbReference>
<dbReference type="Proteomes" id="UP000323646">
    <property type="component" value="Unassembled WGS sequence"/>
</dbReference>
<name>A0A5D6VUT0_9FIRM</name>
<dbReference type="OrthoDB" id="9789552at2"/>
<dbReference type="InterPro" id="IPR025394">
    <property type="entry name" value="DUF4127"/>
</dbReference>
<evidence type="ECO:0000313" key="2">
    <source>
        <dbReference type="Proteomes" id="UP000323646"/>
    </source>
</evidence>
<dbReference type="RefSeq" id="WP_149172358.1">
    <property type="nucleotide sequence ID" value="NZ_VTOY01000019.1"/>
</dbReference>
<organism evidence="1 2">
    <name type="scientific">Selenomonas ruminis</name>
    <dbReference type="NCBI Taxonomy" id="2593411"/>
    <lineage>
        <taxon>Bacteria</taxon>
        <taxon>Bacillati</taxon>
        <taxon>Bacillota</taxon>
        <taxon>Negativicutes</taxon>
        <taxon>Selenomonadales</taxon>
        <taxon>Selenomonadaceae</taxon>
        <taxon>Selenomonas</taxon>
    </lineage>
</organism>
<sequence>MKRIIMVLGMLVWGLFCVWPGQNVEAAKGKLVFIPQDNRPISGEETAEVVRSLGYEVVMPPEDYLNRGTNQPGDPDKLWQWTHENIRGAKAAMVSADALLYGGLINSRKHEIPETTLDTRVQEFARLRQENPGLKLYVFSSLMRTPIDGAHAGDEEPAYYQQYGGDIFQATSLQDKAEMQGLSSEETAAMQQHKEAVPQAVWQDWKARRQKNLATTKKLLDLTRQGTFSYLVIGKDDNAPLSQTHRESRQLAAYAKDIPETKFQMLSGIDEFGMLLLSRAVNDLEHQIPFIYVRYNKGAGANTVPSYSDNRIGDTIRASVLVAGGMMVTQPEKADFVLLVNTNKNGHTGEANDVAPGVPLRNDGAPRNTTKGFVNLVTNYVDKGYAVGIADIAFANGADNALMNQLRDKDLLYKIRAYSGWNTPTNSTGFVIGTGLLANRMENDACDRLLTRRYLEDWGYQANVRTAVADSVALFRRNDVYENLGDHEQGVSRRITSLMRQFVYRNLPPYPGLDQVQVTLPWHRMFEADFHY</sequence>
<accession>A0A5D6VUT0</accession>
<comment type="caution">
    <text evidence="1">The sequence shown here is derived from an EMBL/GenBank/DDBJ whole genome shotgun (WGS) entry which is preliminary data.</text>
</comment>
<dbReference type="Pfam" id="PF13552">
    <property type="entry name" value="DUF4127"/>
    <property type="match status" value="1"/>
</dbReference>
<dbReference type="AlphaFoldDB" id="A0A5D6VUT0"/>
<keyword evidence="2" id="KW-1185">Reference proteome</keyword>
<protein>
    <submittedName>
        <fullName evidence="1">DUF4127 family protein</fullName>
    </submittedName>
</protein>
<evidence type="ECO:0000313" key="1">
    <source>
        <dbReference type="EMBL" id="TYZ19831.1"/>
    </source>
</evidence>